<feature type="compositionally biased region" description="Basic and acidic residues" evidence="1">
    <location>
        <begin position="1"/>
        <end position="16"/>
    </location>
</feature>
<protein>
    <recommendedName>
        <fullName evidence="4">Acyl-CoA carboxylase subunit epsilon</fullName>
    </recommendedName>
</protein>
<dbReference type="InterPro" id="IPR032716">
    <property type="entry name" value="ACC_epsilon"/>
</dbReference>
<accession>A0A6N4WGG4</accession>
<reference evidence="2 3" key="1">
    <citation type="journal article" date="2019" name="Emerg. Microbes Infect.">
        <title>Comprehensive subspecies identification of 175 nontuberculous mycobacteria species based on 7547 genomic profiles.</title>
        <authorList>
            <person name="Matsumoto Y."/>
            <person name="Kinjo T."/>
            <person name="Motooka D."/>
            <person name="Nabeya D."/>
            <person name="Jung N."/>
            <person name="Uechi K."/>
            <person name="Horii T."/>
            <person name="Iida T."/>
            <person name="Fujita J."/>
            <person name="Nakamura S."/>
        </authorList>
    </citation>
    <scope>NUCLEOTIDE SEQUENCE [LARGE SCALE GENOMIC DNA]</scope>
    <source>
        <strain evidence="2 3">JCM 30275</strain>
    </source>
</reference>
<feature type="region of interest" description="Disordered" evidence="1">
    <location>
        <begin position="1"/>
        <end position="31"/>
    </location>
</feature>
<dbReference type="GO" id="GO:0004658">
    <property type="term" value="F:propionyl-CoA carboxylase activity"/>
    <property type="evidence" value="ECO:0007669"/>
    <property type="project" value="InterPro"/>
</dbReference>
<dbReference type="KEGG" id="many:MANY_52520"/>
<evidence type="ECO:0008006" key="4">
    <source>
        <dbReference type="Google" id="ProtNLM"/>
    </source>
</evidence>
<evidence type="ECO:0000313" key="3">
    <source>
        <dbReference type="Proteomes" id="UP000467249"/>
    </source>
</evidence>
<keyword evidence="3" id="KW-1185">Reference proteome</keyword>
<gene>
    <name evidence="2" type="ORF">MANY_52520</name>
</gene>
<evidence type="ECO:0000313" key="2">
    <source>
        <dbReference type="EMBL" id="BBZ79915.1"/>
    </source>
</evidence>
<name>A0A6N4WGG4_9MYCO</name>
<dbReference type="Pfam" id="PF13822">
    <property type="entry name" value="ACC_epsilon"/>
    <property type="match status" value="1"/>
</dbReference>
<sequence>MKHEDITEFSDPRDITLDNPEPGVPEIRIDRGNPTDEEIAALVTVLAGASGGRPDPGPQEINLWGHPVDKLRYTVTSWQRVTLLSRTHMRR</sequence>
<proteinExistence type="predicted"/>
<dbReference type="GO" id="GO:0003989">
    <property type="term" value="F:acetyl-CoA carboxylase activity"/>
    <property type="evidence" value="ECO:0007669"/>
    <property type="project" value="InterPro"/>
</dbReference>
<organism evidence="2 3">
    <name type="scientific">Mycolicibacterium anyangense</name>
    <dbReference type="NCBI Taxonomy" id="1431246"/>
    <lineage>
        <taxon>Bacteria</taxon>
        <taxon>Bacillati</taxon>
        <taxon>Actinomycetota</taxon>
        <taxon>Actinomycetes</taxon>
        <taxon>Mycobacteriales</taxon>
        <taxon>Mycobacteriaceae</taxon>
        <taxon>Mycolicibacterium</taxon>
    </lineage>
</organism>
<evidence type="ECO:0000256" key="1">
    <source>
        <dbReference type="SAM" id="MobiDB-lite"/>
    </source>
</evidence>
<dbReference type="EMBL" id="AP022620">
    <property type="protein sequence ID" value="BBZ79915.1"/>
    <property type="molecule type" value="Genomic_DNA"/>
</dbReference>
<dbReference type="RefSeq" id="WP_163807230.1">
    <property type="nucleotide sequence ID" value="NZ_AP022620.1"/>
</dbReference>
<dbReference type="AlphaFoldDB" id="A0A6N4WGG4"/>
<dbReference type="Proteomes" id="UP000467249">
    <property type="component" value="Chromosome"/>
</dbReference>